<name>A0A0E9RBA5_ANGAN</name>
<reference evidence="1" key="1">
    <citation type="submission" date="2014-11" db="EMBL/GenBank/DDBJ databases">
        <authorList>
            <person name="Amaro Gonzalez C."/>
        </authorList>
    </citation>
    <scope>NUCLEOTIDE SEQUENCE</scope>
</reference>
<dbReference type="AlphaFoldDB" id="A0A0E9RBA5"/>
<sequence length="37" mass="4172">MSNFHCLKKHLPPNTIHFSAGQCTESCMWHCGNIAAR</sequence>
<reference evidence="1" key="2">
    <citation type="journal article" date="2015" name="Fish Shellfish Immunol.">
        <title>Early steps in the European eel (Anguilla anguilla)-Vibrio vulnificus interaction in the gills: Role of the RtxA13 toxin.</title>
        <authorList>
            <person name="Callol A."/>
            <person name="Pajuelo D."/>
            <person name="Ebbesson L."/>
            <person name="Teles M."/>
            <person name="MacKenzie S."/>
            <person name="Amaro C."/>
        </authorList>
    </citation>
    <scope>NUCLEOTIDE SEQUENCE</scope>
</reference>
<evidence type="ECO:0000313" key="1">
    <source>
        <dbReference type="EMBL" id="JAH26416.1"/>
    </source>
</evidence>
<proteinExistence type="predicted"/>
<accession>A0A0E9RBA5</accession>
<protein>
    <submittedName>
        <fullName evidence="1">Uncharacterized protein</fullName>
    </submittedName>
</protein>
<dbReference type="EMBL" id="GBXM01082161">
    <property type="protein sequence ID" value="JAH26416.1"/>
    <property type="molecule type" value="Transcribed_RNA"/>
</dbReference>
<organism evidence="1">
    <name type="scientific">Anguilla anguilla</name>
    <name type="common">European freshwater eel</name>
    <name type="synonym">Muraena anguilla</name>
    <dbReference type="NCBI Taxonomy" id="7936"/>
    <lineage>
        <taxon>Eukaryota</taxon>
        <taxon>Metazoa</taxon>
        <taxon>Chordata</taxon>
        <taxon>Craniata</taxon>
        <taxon>Vertebrata</taxon>
        <taxon>Euteleostomi</taxon>
        <taxon>Actinopterygii</taxon>
        <taxon>Neopterygii</taxon>
        <taxon>Teleostei</taxon>
        <taxon>Anguilliformes</taxon>
        <taxon>Anguillidae</taxon>
        <taxon>Anguilla</taxon>
    </lineage>
</organism>